<proteinExistence type="predicted"/>
<dbReference type="Gene3D" id="2.120.10.30">
    <property type="entry name" value="TolB, C-terminal domain"/>
    <property type="match status" value="1"/>
</dbReference>
<dbReference type="SUPFAM" id="SSF89372">
    <property type="entry name" value="Fucose-specific lectin"/>
    <property type="match status" value="1"/>
</dbReference>
<evidence type="ECO:0000313" key="2">
    <source>
        <dbReference type="Proteomes" id="UP000238348"/>
    </source>
</evidence>
<dbReference type="EMBL" id="CP012673">
    <property type="protein sequence ID" value="AUX39923.1"/>
    <property type="molecule type" value="Genomic_DNA"/>
</dbReference>
<dbReference type="Proteomes" id="UP000238348">
    <property type="component" value="Chromosome"/>
</dbReference>
<dbReference type="AlphaFoldDB" id="A0A2L0EKV2"/>
<dbReference type="Pfam" id="PF07676">
    <property type="entry name" value="PD40"/>
    <property type="match status" value="3"/>
</dbReference>
<dbReference type="PROSITE" id="PS51257">
    <property type="entry name" value="PROKAR_LIPOPROTEIN"/>
    <property type="match status" value="1"/>
</dbReference>
<accession>A0A2L0EKV2</accession>
<reference evidence="1 2" key="1">
    <citation type="submission" date="2015-09" db="EMBL/GenBank/DDBJ databases">
        <title>Sorangium comparison.</title>
        <authorList>
            <person name="Zaburannyi N."/>
            <person name="Bunk B."/>
            <person name="Overmann J."/>
            <person name="Mueller R."/>
        </authorList>
    </citation>
    <scope>NUCLEOTIDE SEQUENCE [LARGE SCALE GENOMIC DNA]</scope>
    <source>
        <strain evidence="1 2">So ce26</strain>
    </source>
</reference>
<organism evidence="1 2">
    <name type="scientific">Sorangium cellulosum</name>
    <name type="common">Polyangium cellulosum</name>
    <dbReference type="NCBI Taxonomy" id="56"/>
    <lineage>
        <taxon>Bacteria</taxon>
        <taxon>Pseudomonadati</taxon>
        <taxon>Myxococcota</taxon>
        <taxon>Polyangia</taxon>
        <taxon>Polyangiales</taxon>
        <taxon>Polyangiaceae</taxon>
        <taxon>Sorangium</taxon>
    </lineage>
</organism>
<sequence>MKRRLPGIVAVWGSLLALGGAGCEDQHVVIGVTAPGQGGGGGSGGGAGGAAGAPELPAFEAPTAVTEINSDAREEDPTLTGDLLEIYFMSDRDGDRDIWTSRREALGSPWDPPHAVENINQAGIAEDTPSVSDAGLRLWFYSAREPAGIWRAERASRDEPWGAPVHVDTLAVPETEVMSPHVDSSELHVAVGLRGPSTAGWDLAIATRERPDDDWGALAPLSELNGPDDEHAPFLFDDRRQILFRSGGDLLWARRPRADAAFEQAAPLAEPVNLSDARDTDPYLSPDGSVLFFASTRSGVADIYEARRAAP</sequence>
<dbReference type="OrthoDB" id="5508396at2"/>
<gene>
    <name evidence="1" type="ORF">SOCE26_013180</name>
</gene>
<dbReference type="RefSeq" id="WP_104977811.1">
    <property type="nucleotide sequence ID" value="NZ_CP012673.1"/>
</dbReference>
<protein>
    <submittedName>
        <fullName evidence="1">Uncharacterized protein</fullName>
    </submittedName>
</protein>
<name>A0A2L0EKV2_SORCE</name>
<dbReference type="InterPro" id="IPR011659">
    <property type="entry name" value="WD40"/>
</dbReference>
<dbReference type="InterPro" id="IPR011042">
    <property type="entry name" value="6-blade_b-propeller_TolB-like"/>
</dbReference>
<evidence type="ECO:0000313" key="1">
    <source>
        <dbReference type="EMBL" id="AUX39923.1"/>
    </source>
</evidence>